<evidence type="ECO:0000313" key="2">
    <source>
        <dbReference type="Proteomes" id="UP000215335"/>
    </source>
</evidence>
<dbReference type="EMBL" id="NNAY01003625">
    <property type="protein sequence ID" value="OXU19088.1"/>
    <property type="molecule type" value="Genomic_DNA"/>
</dbReference>
<organism evidence="1 2">
    <name type="scientific">Trichomalopsis sarcophagae</name>
    <dbReference type="NCBI Taxonomy" id="543379"/>
    <lineage>
        <taxon>Eukaryota</taxon>
        <taxon>Metazoa</taxon>
        <taxon>Ecdysozoa</taxon>
        <taxon>Arthropoda</taxon>
        <taxon>Hexapoda</taxon>
        <taxon>Insecta</taxon>
        <taxon>Pterygota</taxon>
        <taxon>Neoptera</taxon>
        <taxon>Endopterygota</taxon>
        <taxon>Hymenoptera</taxon>
        <taxon>Apocrita</taxon>
        <taxon>Proctotrupomorpha</taxon>
        <taxon>Chalcidoidea</taxon>
        <taxon>Pteromalidae</taxon>
        <taxon>Pteromalinae</taxon>
        <taxon>Trichomalopsis</taxon>
    </lineage>
</organism>
<dbReference type="Proteomes" id="UP000215335">
    <property type="component" value="Unassembled WGS sequence"/>
</dbReference>
<dbReference type="AlphaFoldDB" id="A0A232EL92"/>
<evidence type="ECO:0000313" key="1">
    <source>
        <dbReference type="EMBL" id="OXU19088.1"/>
    </source>
</evidence>
<comment type="caution">
    <text evidence="1">The sequence shown here is derived from an EMBL/GenBank/DDBJ whole genome shotgun (WGS) entry which is preliminary data.</text>
</comment>
<proteinExistence type="predicted"/>
<keyword evidence="2" id="KW-1185">Reference proteome</keyword>
<protein>
    <recommendedName>
        <fullName evidence="3">DDE Tnp4 domain-containing protein</fullName>
    </recommendedName>
</protein>
<evidence type="ECO:0008006" key="3">
    <source>
        <dbReference type="Google" id="ProtNLM"/>
    </source>
</evidence>
<sequence length="59" mass="6589">MWLVINRSRKLHYSPEAVINIIHACAVLHNFRRRQGGYTPSPVLLTPDLNAAEGSPAHV</sequence>
<gene>
    <name evidence="1" type="ORF">TSAR_008618</name>
</gene>
<reference evidence="1 2" key="1">
    <citation type="journal article" date="2017" name="Curr. Biol.">
        <title>The Evolution of Venom by Co-option of Single-Copy Genes.</title>
        <authorList>
            <person name="Martinson E.O."/>
            <person name="Mrinalini"/>
            <person name="Kelkar Y.D."/>
            <person name="Chang C.H."/>
            <person name="Werren J.H."/>
        </authorList>
    </citation>
    <scope>NUCLEOTIDE SEQUENCE [LARGE SCALE GENOMIC DNA]</scope>
    <source>
        <strain evidence="1 2">Alberta</strain>
        <tissue evidence="1">Whole body</tissue>
    </source>
</reference>
<name>A0A232EL92_9HYME</name>
<accession>A0A232EL92</accession>